<evidence type="ECO:0008006" key="3">
    <source>
        <dbReference type="Google" id="ProtNLM"/>
    </source>
</evidence>
<gene>
    <name evidence="1" type="ORF">B0H16DRAFT_1889430</name>
</gene>
<keyword evidence="2" id="KW-1185">Reference proteome</keyword>
<proteinExistence type="predicted"/>
<reference evidence="1" key="1">
    <citation type="submission" date="2023-03" db="EMBL/GenBank/DDBJ databases">
        <title>Massive genome expansion in bonnet fungi (Mycena s.s.) driven by repeated elements and novel gene families across ecological guilds.</title>
        <authorList>
            <consortium name="Lawrence Berkeley National Laboratory"/>
            <person name="Harder C.B."/>
            <person name="Miyauchi S."/>
            <person name="Viragh M."/>
            <person name="Kuo A."/>
            <person name="Thoen E."/>
            <person name="Andreopoulos B."/>
            <person name="Lu D."/>
            <person name="Skrede I."/>
            <person name="Drula E."/>
            <person name="Henrissat B."/>
            <person name="Morin E."/>
            <person name="Kohler A."/>
            <person name="Barry K."/>
            <person name="LaButti K."/>
            <person name="Morin E."/>
            <person name="Salamov A."/>
            <person name="Lipzen A."/>
            <person name="Mereny Z."/>
            <person name="Hegedus B."/>
            <person name="Baldrian P."/>
            <person name="Stursova M."/>
            <person name="Weitz H."/>
            <person name="Taylor A."/>
            <person name="Grigoriev I.V."/>
            <person name="Nagy L.G."/>
            <person name="Martin F."/>
            <person name="Kauserud H."/>
        </authorList>
    </citation>
    <scope>NUCLEOTIDE SEQUENCE</scope>
    <source>
        <strain evidence="1">CBHHK182m</strain>
    </source>
</reference>
<sequence length="408" mass="45683">MFPNLPLELVEVIFTGLDTKSLRTCALLSSSTLESSQRLLFRSVVIDDEHVPHAQSLLEGSPHIAGYIHDLDVRLSNDTPQWVDLSALGSILTTDKLCNLKSLTLRGEDRDWAKLPSLLQNGLHSFLASTYLHTLNLTHIHGVPPSLIIAALSSVRRLGLYQLTIDAIDNSLDSHPRSRPPIPRTEHLIRRETHYLEGQSFLVDLITVPKGGPAYLENVRRLAVSMYLEILPDSLRLIGATANTLRHLELGCGGPRFTTLSVQPLIYNTDMPQPIDLPFLPSLQIIELKVYLGNPVHVPENLHVAIATFPTTIPAIELIRLTFHRPMYPQGRATWMDSTGPFPVLNHSYGERLPRLRTVHCHMWSEGHFDEPYPYFDAFIHERFPGLEGTGVLTISAGGDEYDDLLFS</sequence>
<dbReference type="EMBL" id="JARKIB010000083">
    <property type="protein sequence ID" value="KAJ7745368.1"/>
    <property type="molecule type" value="Genomic_DNA"/>
</dbReference>
<accession>A0AAD7N4P2</accession>
<evidence type="ECO:0000313" key="2">
    <source>
        <dbReference type="Proteomes" id="UP001215598"/>
    </source>
</evidence>
<evidence type="ECO:0000313" key="1">
    <source>
        <dbReference type="EMBL" id="KAJ7745368.1"/>
    </source>
</evidence>
<dbReference type="Proteomes" id="UP001215598">
    <property type="component" value="Unassembled WGS sequence"/>
</dbReference>
<comment type="caution">
    <text evidence="1">The sequence shown here is derived from an EMBL/GenBank/DDBJ whole genome shotgun (WGS) entry which is preliminary data.</text>
</comment>
<protein>
    <recommendedName>
        <fullName evidence="3">F-box domain-containing protein</fullName>
    </recommendedName>
</protein>
<organism evidence="1 2">
    <name type="scientific">Mycena metata</name>
    <dbReference type="NCBI Taxonomy" id="1033252"/>
    <lineage>
        <taxon>Eukaryota</taxon>
        <taxon>Fungi</taxon>
        <taxon>Dikarya</taxon>
        <taxon>Basidiomycota</taxon>
        <taxon>Agaricomycotina</taxon>
        <taxon>Agaricomycetes</taxon>
        <taxon>Agaricomycetidae</taxon>
        <taxon>Agaricales</taxon>
        <taxon>Marasmiineae</taxon>
        <taxon>Mycenaceae</taxon>
        <taxon>Mycena</taxon>
    </lineage>
</organism>
<name>A0AAD7N4P2_9AGAR</name>
<dbReference type="AlphaFoldDB" id="A0AAD7N4P2"/>